<protein>
    <submittedName>
        <fullName evidence="3">Uncharacterized protein</fullName>
    </submittedName>
</protein>
<evidence type="ECO:0000313" key="2">
    <source>
        <dbReference type="EMBL" id="MBY4892549.1"/>
    </source>
</evidence>
<dbReference type="AlphaFoldDB" id="A0A975TXY2"/>
<feature type="region of interest" description="Disordered" evidence="1">
    <location>
        <begin position="73"/>
        <end position="136"/>
    </location>
</feature>
<sequence length="136" mass="14149">MAAQQNPAPGALSTRAETARPVLAAARADTARMSGQDGFQPLDTFEVGDNDHVPVPPEPPRESTVLAMIASAAEFEAPTDTGADTDTDADTGAARPQVTQDASPRAATVEGQRDTLATNLRDIEAGPSNPTVDIRR</sequence>
<proteinExistence type="predicted"/>
<reference evidence="3 4" key="1">
    <citation type="submission" date="2021-07" db="EMBL/GenBank/DDBJ databases">
        <title>Karlodiniumbacter phycospheric gen. nov., sp. nov., a phycosphere bacterium isolated from karlodinium veneficum.</title>
        <authorList>
            <person name="Peng Y."/>
            <person name="Jiang L."/>
            <person name="Lee J."/>
        </authorList>
    </citation>
    <scope>NUCLEOTIDE SEQUENCE</scope>
    <source>
        <strain evidence="3 4">N5</strain>
    </source>
</reference>
<dbReference type="RefSeq" id="WP_257892333.1">
    <property type="nucleotide sequence ID" value="NZ_JAIMBW010000001.1"/>
</dbReference>
<gene>
    <name evidence="2" type="ORF">KUL25_07205</name>
    <name evidence="3" type="ORF">KUL25_07210</name>
</gene>
<organism evidence="3">
    <name type="scientific">Gymnodinialimonas phycosphaerae</name>
    <dbReference type="NCBI Taxonomy" id="2841589"/>
    <lineage>
        <taxon>Bacteria</taxon>
        <taxon>Pseudomonadati</taxon>
        <taxon>Pseudomonadota</taxon>
        <taxon>Alphaproteobacteria</taxon>
        <taxon>Rhodobacterales</taxon>
        <taxon>Paracoccaceae</taxon>
        <taxon>Gymnodinialimonas</taxon>
    </lineage>
</organism>
<dbReference type="EMBL" id="JAIMBW010000001">
    <property type="protein sequence ID" value="MBY4892549.1"/>
    <property type="molecule type" value="Genomic_DNA"/>
</dbReference>
<feature type="region of interest" description="Disordered" evidence="1">
    <location>
        <begin position="28"/>
        <end position="61"/>
    </location>
</feature>
<accession>A0A975TXY2</accession>
<evidence type="ECO:0000313" key="3">
    <source>
        <dbReference type="EMBL" id="QXL89291.1"/>
    </source>
</evidence>
<evidence type="ECO:0000313" key="4">
    <source>
        <dbReference type="Proteomes" id="UP000693972"/>
    </source>
</evidence>
<evidence type="ECO:0000256" key="1">
    <source>
        <dbReference type="SAM" id="MobiDB-lite"/>
    </source>
</evidence>
<name>A0A975TXY2_9RHOB</name>
<keyword evidence="4" id="KW-1185">Reference proteome</keyword>
<dbReference type="Proteomes" id="UP000693972">
    <property type="component" value="Unassembled WGS sequence"/>
</dbReference>
<dbReference type="EMBL" id="CP078073">
    <property type="protein sequence ID" value="QXL89291.1"/>
    <property type="molecule type" value="Genomic_DNA"/>
</dbReference>